<dbReference type="PANTHER" id="PTHR12874">
    <property type="entry name" value="F-BOX ONLY PROTEIN 48-RELATED"/>
    <property type="match status" value="1"/>
</dbReference>
<feature type="region of interest" description="Disordered" evidence="2">
    <location>
        <begin position="142"/>
        <end position="185"/>
    </location>
</feature>
<protein>
    <recommendedName>
        <fullName evidence="3">F-box protein Hrt3/FBXO9 C-terminal domain-containing protein</fullName>
    </recommendedName>
</protein>
<dbReference type="InterPro" id="IPR036047">
    <property type="entry name" value="F-box-like_dom_sf"/>
</dbReference>
<accession>A0A0J9XD75</accession>
<feature type="compositionally biased region" description="Low complexity" evidence="2">
    <location>
        <begin position="9"/>
        <end position="28"/>
    </location>
</feature>
<keyword evidence="1" id="KW-0833">Ubl conjugation pathway</keyword>
<dbReference type="GO" id="GO:0031146">
    <property type="term" value="P:SCF-dependent proteasomal ubiquitin-dependent protein catabolic process"/>
    <property type="evidence" value="ECO:0007669"/>
    <property type="project" value="TreeGrafter"/>
</dbReference>
<dbReference type="STRING" id="1173061.A0A0J9XD75"/>
<dbReference type="Proteomes" id="UP000242525">
    <property type="component" value="Unassembled WGS sequence"/>
</dbReference>
<evidence type="ECO:0000313" key="5">
    <source>
        <dbReference type="Proteomes" id="UP000242525"/>
    </source>
</evidence>
<comment type="caution">
    <text evidence="4">The sequence shown here is derived from an EMBL/GenBank/DDBJ whole genome shotgun (WGS) entry which is preliminary data.</text>
</comment>
<proteinExistence type="predicted"/>
<dbReference type="InterPro" id="IPR045464">
    <property type="entry name" value="Hrt3/FBXO9_C"/>
</dbReference>
<feature type="compositionally biased region" description="Polar residues" evidence="2">
    <location>
        <begin position="162"/>
        <end position="185"/>
    </location>
</feature>
<feature type="compositionally biased region" description="Low complexity" evidence="2">
    <location>
        <begin position="148"/>
        <end position="161"/>
    </location>
</feature>
<dbReference type="GO" id="GO:0019005">
    <property type="term" value="C:SCF ubiquitin ligase complex"/>
    <property type="evidence" value="ECO:0007669"/>
    <property type="project" value="TreeGrafter"/>
</dbReference>
<gene>
    <name evidence="4" type="ORF">BN980_GECA10s04047g</name>
</gene>
<feature type="domain" description="F-box protein Hrt3/FBXO9 C-terminal" evidence="3">
    <location>
        <begin position="322"/>
        <end position="396"/>
    </location>
</feature>
<evidence type="ECO:0000256" key="1">
    <source>
        <dbReference type="ARBA" id="ARBA00022786"/>
    </source>
</evidence>
<dbReference type="SUPFAM" id="SSF81383">
    <property type="entry name" value="F-box domain"/>
    <property type="match status" value="1"/>
</dbReference>
<sequence>MDDLDSFRQQWRQEVNSRQQQQQPESQQADSLNQHEPRNTAPKSGALTGNNNASSSNVSIAEDMEFLNAHPFLQPKSNGRLLDSSEQAALDLFEKAVEREHVGKMSDAVSFYRDAFKIDDKVDRLYREKYFVDTSKKELASAQKKESISSVPSSSGIPVPSLTSGQKSQAKKTPTVPVNPQHSTMSKVVDPLDGVKIADSDLVILPENEDMACPLAKAPLEIIEYILCMVAMDDLSSFTTALRTCKLFNHLGTNTNYIWKTLSMCEFPYQSYTQEAINDYNGFVPASEDKDDSTYHSEDFDAGRRRSHVQPAKVDDSFVVEQAPYYGSWRKMYLERPRLRFDGIYISTCNYMRPGIGQSWYSPILMVTYYRYLRFFPNGTCLSLLSTDEPKDTVPVFIKQSPGVKPRENYSVQRSDGTLISRPKGILNGIWHIENQQGDVLIETEGSVDRYNFYMHLNIRSSGVKKQNKLKWKDFWSINKLTQDRAEFSLKNDKAYFFVKYKY</sequence>
<evidence type="ECO:0000313" key="4">
    <source>
        <dbReference type="EMBL" id="CDO55307.1"/>
    </source>
</evidence>
<organism evidence="4 5">
    <name type="scientific">Geotrichum candidum</name>
    <name type="common">Oospora lactis</name>
    <name type="synonym">Dipodascus geotrichum</name>
    <dbReference type="NCBI Taxonomy" id="1173061"/>
    <lineage>
        <taxon>Eukaryota</taxon>
        <taxon>Fungi</taxon>
        <taxon>Dikarya</taxon>
        <taxon>Ascomycota</taxon>
        <taxon>Saccharomycotina</taxon>
        <taxon>Dipodascomycetes</taxon>
        <taxon>Dipodascales</taxon>
        <taxon>Dipodascaceae</taxon>
        <taxon>Geotrichum</taxon>
    </lineage>
</organism>
<evidence type="ECO:0000256" key="2">
    <source>
        <dbReference type="SAM" id="MobiDB-lite"/>
    </source>
</evidence>
<dbReference type="EMBL" id="CCBN010000010">
    <property type="protein sequence ID" value="CDO55307.1"/>
    <property type="molecule type" value="Genomic_DNA"/>
</dbReference>
<dbReference type="PANTHER" id="PTHR12874:SF9">
    <property type="entry name" value="F-BOX ONLY PROTEIN 48"/>
    <property type="match status" value="1"/>
</dbReference>
<dbReference type="GO" id="GO:0005737">
    <property type="term" value="C:cytoplasm"/>
    <property type="evidence" value="ECO:0007669"/>
    <property type="project" value="TreeGrafter"/>
</dbReference>
<reference evidence="4" key="1">
    <citation type="submission" date="2014-03" db="EMBL/GenBank/DDBJ databases">
        <authorList>
            <person name="Casaregola S."/>
        </authorList>
    </citation>
    <scope>NUCLEOTIDE SEQUENCE [LARGE SCALE GENOMIC DNA]</scope>
    <source>
        <strain evidence="4">CLIB 918</strain>
    </source>
</reference>
<dbReference type="OrthoDB" id="2117972at2759"/>
<feature type="region of interest" description="Disordered" evidence="2">
    <location>
        <begin position="1"/>
        <end position="56"/>
    </location>
</feature>
<keyword evidence="5" id="KW-1185">Reference proteome</keyword>
<dbReference type="Pfam" id="PF19270">
    <property type="entry name" value="FBO_C"/>
    <property type="match status" value="1"/>
</dbReference>
<evidence type="ECO:0000259" key="3">
    <source>
        <dbReference type="Pfam" id="PF19270"/>
    </source>
</evidence>
<dbReference type="AlphaFoldDB" id="A0A0J9XD75"/>
<name>A0A0J9XD75_GEOCN</name>